<dbReference type="InterPro" id="IPR037185">
    <property type="entry name" value="EmrE-like"/>
</dbReference>
<evidence type="ECO:0000313" key="5">
    <source>
        <dbReference type="EMBL" id="ARU59721.1"/>
    </source>
</evidence>
<evidence type="ECO:0000256" key="1">
    <source>
        <dbReference type="ARBA" id="ARBA00004127"/>
    </source>
</evidence>
<comment type="similarity">
    <text evidence="2">Belongs to the EamA transporter family.</text>
</comment>
<keyword evidence="3" id="KW-0472">Membrane</keyword>
<dbReference type="RefSeq" id="WP_087455109.1">
    <property type="nucleotide sequence ID" value="NZ_CP021434.1"/>
</dbReference>
<feature type="domain" description="EamA" evidence="4">
    <location>
        <begin position="155"/>
        <end position="290"/>
    </location>
</feature>
<dbReference type="PANTHER" id="PTHR22911">
    <property type="entry name" value="ACYL-MALONYL CONDENSING ENZYME-RELATED"/>
    <property type="match status" value="1"/>
</dbReference>
<evidence type="ECO:0000256" key="2">
    <source>
        <dbReference type="ARBA" id="ARBA00007362"/>
    </source>
</evidence>
<feature type="transmembrane region" description="Helical" evidence="3">
    <location>
        <begin position="247"/>
        <end position="267"/>
    </location>
</feature>
<proteinExistence type="inferred from homology"/>
<feature type="transmembrane region" description="Helical" evidence="3">
    <location>
        <begin position="220"/>
        <end position="240"/>
    </location>
</feature>
<reference evidence="6" key="1">
    <citation type="submission" date="2017-05" db="EMBL/GenBank/DDBJ databases">
        <authorList>
            <person name="Sung H."/>
        </authorList>
    </citation>
    <scope>NUCLEOTIDE SEQUENCE [LARGE SCALE GENOMIC DNA]</scope>
    <source>
        <strain evidence="6">AR23208</strain>
    </source>
</reference>
<dbReference type="PANTHER" id="PTHR22911:SF76">
    <property type="entry name" value="EAMA DOMAIN-CONTAINING PROTEIN"/>
    <property type="match status" value="1"/>
</dbReference>
<feature type="transmembrane region" description="Helical" evidence="3">
    <location>
        <begin position="186"/>
        <end position="208"/>
    </location>
</feature>
<dbReference type="Proteomes" id="UP000195437">
    <property type="component" value="Chromosome"/>
</dbReference>
<feature type="transmembrane region" description="Helical" evidence="3">
    <location>
        <begin position="152"/>
        <end position="174"/>
    </location>
</feature>
<evidence type="ECO:0000313" key="6">
    <source>
        <dbReference type="Proteomes" id="UP000195437"/>
    </source>
</evidence>
<dbReference type="EMBL" id="CP021434">
    <property type="protein sequence ID" value="ARU59721.1"/>
    <property type="molecule type" value="Genomic_DNA"/>
</dbReference>
<keyword evidence="3" id="KW-1133">Transmembrane helix</keyword>
<feature type="transmembrane region" description="Helical" evidence="3">
    <location>
        <begin position="98"/>
        <end position="120"/>
    </location>
</feature>
<dbReference type="SUPFAM" id="SSF103481">
    <property type="entry name" value="Multidrug resistance efflux transporter EmrE"/>
    <property type="match status" value="2"/>
</dbReference>
<evidence type="ECO:0000259" key="4">
    <source>
        <dbReference type="Pfam" id="PF00892"/>
    </source>
</evidence>
<feature type="transmembrane region" description="Helical" evidence="3">
    <location>
        <begin position="273"/>
        <end position="291"/>
    </location>
</feature>
<dbReference type="GO" id="GO:0016020">
    <property type="term" value="C:membrane"/>
    <property type="evidence" value="ECO:0007669"/>
    <property type="project" value="InterPro"/>
</dbReference>
<name>A0A1Y0IGX2_9BACL</name>
<sequence length="308" mass="33724">MEENKNKLPVSPLLFMLIGVLAVSFSAIIIKWSTAPAAILGLYRLVFTFLLLGPFLLTKGARAELRGMSLRTWLLVALSGVFLAFHFIFWIGSLKYTTVASSTILITLQPIFVMAMAYVTLKERTSWQAWAGAGIAIVGSTFIGWGDLQISGMALWGDLLSLLGTFVVSGYLVIGQYLRGAMSSMVYSLLVYVFSIIVMFFYCIGEGYSLVDYSGREWLLFVLLAVIPTVFGHTLFNWLLKYVSAAAISMAILGEPIGATILAYLLLGEGVTWAQWVGGAIIMSGIWLFLATQKKQSAEPKTQEGFTG</sequence>
<protein>
    <recommendedName>
        <fullName evidence="4">EamA domain-containing protein</fullName>
    </recommendedName>
</protein>
<evidence type="ECO:0000256" key="3">
    <source>
        <dbReference type="SAM" id="Phobius"/>
    </source>
</evidence>
<organism evidence="5 6">
    <name type="scientific">Tumebacillus avium</name>
    <dbReference type="NCBI Taxonomy" id="1903704"/>
    <lineage>
        <taxon>Bacteria</taxon>
        <taxon>Bacillati</taxon>
        <taxon>Bacillota</taxon>
        <taxon>Bacilli</taxon>
        <taxon>Bacillales</taxon>
        <taxon>Alicyclobacillaceae</taxon>
        <taxon>Tumebacillus</taxon>
    </lineage>
</organism>
<feature type="transmembrane region" description="Helical" evidence="3">
    <location>
        <begin position="38"/>
        <end position="58"/>
    </location>
</feature>
<comment type="subcellular location">
    <subcellularLocation>
        <location evidence="1">Endomembrane system</location>
        <topology evidence="1">Multi-pass membrane protein</topology>
    </subcellularLocation>
</comment>
<dbReference type="AlphaFoldDB" id="A0A1Y0IGX2"/>
<dbReference type="OrthoDB" id="9790852at2"/>
<feature type="transmembrane region" description="Helical" evidence="3">
    <location>
        <begin position="127"/>
        <end position="146"/>
    </location>
</feature>
<dbReference type="InterPro" id="IPR000620">
    <property type="entry name" value="EamA_dom"/>
</dbReference>
<accession>A0A1Y0IGX2</accession>
<dbReference type="KEGG" id="tum:CBW65_00675"/>
<feature type="domain" description="EamA" evidence="4">
    <location>
        <begin position="13"/>
        <end position="143"/>
    </location>
</feature>
<feature type="transmembrane region" description="Helical" evidence="3">
    <location>
        <begin position="12"/>
        <end position="32"/>
    </location>
</feature>
<gene>
    <name evidence="5" type="ORF">CBW65_00675</name>
</gene>
<keyword evidence="6" id="KW-1185">Reference proteome</keyword>
<feature type="transmembrane region" description="Helical" evidence="3">
    <location>
        <begin position="70"/>
        <end position="92"/>
    </location>
</feature>
<keyword evidence="3" id="KW-0812">Transmembrane</keyword>
<dbReference type="Pfam" id="PF00892">
    <property type="entry name" value="EamA"/>
    <property type="match status" value="2"/>
</dbReference>